<protein>
    <submittedName>
        <fullName evidence="2">Uncharacterized protein</fullName>
    </submittedName>
</protein>
<accession>A0A419EPJ6</accession>
<evidence type="ECO:0000313" key="3">
    <source>
        <dbReference type="Proteomes" id="UP000285961"/>
    </source>
</evidence>
<comment type="caution">
    <text evidence="2">The sequence shown here is derived from an EMBL/GenBank/DDBJ whole genome shotgun (WGS) entry which is preliminary data.</text>
</comment>
<dbReference type="AlphaFoldDB" id="A0A419EPJ6"/>
<feature type="compositionally biased region" description="Low complexity" evidence="1">
    <location>
        <begin position="21"/>
        <end position="35"/>
    </location>
</feature>
<feature type="region of interest" description="Disordered" evidence="1">
    <location>
        <begin position="1"/>
        <end position="74"/>
    </location>
</feature>
<name>A0A419EPJ6_9BACT</name>
<dbReference type="EMBL" id="QZKI01000131">
    <property type="protein sequence ID" value="RJP64989.1"/>
    <property type="molecule type" value="Genomic_DNA"/>
</dbReference>
<evidence type="ECO:0000313" key="2">
    <source>
        <dbReference type="EMBL" id="RJP64989.1"/>
    </source>
</evidence>
<proteinExistence type="predicted"/>
<feature type="compositionally biased region" description="Polar residues" evidence="1">
    <location>
        <begin position="1"/>
        <end position="14"/>
    </location>
</feature>
<gene>
    <name evidence="2" type="ORF">C4532_18185</name>
</gene>
<evidence type="ECO:0000256" key="1">
    <source>
        <dbReference type="SAM" id="MobiDB-lite"/>
    </source>
</evidence>
<feature type="compositionally biased region" description="Basic and acidic residues" evidence="1">
    <location>
        <begin position="62"/>
        <end position="71"/>
    </location>
</feature>
<reference evidence="2 3" key="1">
    <citation type="journal article" date="2017" name="ISME J.">
        <title>Energy and carbon metabolisms in a deep terrestrial subsurface fluid microbial community.</title>
        <authorList>
            <person name="Momper L."/>
            <person name="Jungbluth S.P."/>
            <person name="Lee M.D."/>
            <person name="Amend J.P."/>
        </authorList>
    </citation>
    <scope>NUCLEOTIDE SEQUENCE [LARGE SCALE GENOMIC DNA]</scope>
    <source>
        <strain evidence="2">SURF_17</strain>
    </source>
</reference>
<organism evidence="2 3">
    <name type="scientific">Candidatus Abyssobacteria bacterium SURF_17</name>
    <dbReference type="NCBI Taxonomy" id="2093361"/>
    <lineage>
        <taxon>Bacteria</taxon>
        <taxon>Pseudomonadati</taxon>
        <taxon>Candidatus Hydrogenedentota</taxon>
        <taxon>Candidatus Abyssobacteria</taxon>
    </lineage>
</organism>
<dbReference type="Proteomes" id="UP000285961">
    <property type="component" value="Unassembled WGS sequence"/>
</dbReference>
<sequence length="127" mass="14352">MSRSSVMFSPNIQATKMKGISPTTSSYSGSWKSTSPASSTRSRGPTSWSRSTRNLSTKSRRNTRENMKRAFADIPTSTTSRYTLRRRILPLLHFPTDCRHASAECASASERSTRSISMLFHGWITRW</sequence>
<feature type="compositionally biased region" description="Polar residues" evidence="1">
    <location>
        <begin position="36"/>
        <end position="57"/>
    </location>
</feature>